<keyword evidence="2" id="KW-0472">Membrane</keyword>
<protein>
    <submittedName>
        <fullName evidence="3">Uncharacterized protein</fullName>
    </submittedName>
</protein>
<organism evidence="3">
    <name type="scientific">Longilinea arvoryzae</name>
    <dbReference type="NCBI Taxonomy" id="360412"/>
    <lineage>
        <taxon>Bacteria</taxon>
        <taxon>Bacillati</taxon>
        <taxon>Chloroflexota</taxon>
        <taxon>Anaerolineae</taxon>
        <taxon>Anaerolineales</taxon>
        <taxon>Anaerolineaceae</taxon>
        <taxon>Longilinea</taxon>
    </lineage>
</organism>
<keyword evidence="2" id="KW-1133">Transmembrane helix</keyword>
<sequence length="259" mass="28645">MSSQQLNYRRPSDDRTLGYRKMITTSILAIALLGFEIFNFSTTAYALDDLLGSLSFLGMRWSTVLAIAFCAIDFAGIARLFLPEAEQEVPRELWFLFGAWLLAATMNAALTWWGISMAVVNRTLVSSSVINPQVLVHVIPVFVAILVWVTRILLIGSFSLSVKSASIQEVQSQAAPFERPAQQPLVVTRKPRSTPVEQPSTVSRPTPALPRKPIPQPLYPSQESEPEDSSEPVYIPMDSAYHSLSASGNPQAPKQSRRL</sequence>
<dbReference type="RefSeq" id="WP_075074174.1">
    <property type="nucleotide sequence ID" value="NZ_DF967972.1"/>
</dbReference>
<accession>A0A0S7BK24</accession>
<dbReference type="OrthoDB" id="160946at2"/>
<feature type="compositionally biased region" description="Pro residues" evidence="1">
    <location>
        <begin position="207"/>
        <end position="218"/>
    </location>
</feature>
<gene>
    <name evidence="3" type="ORF">LARV_02743</name>
</gene>
<evidence type="ECO:0000313" key="3">
    <source>
        <dbReference type="EMBL" id="GAP14963.1"/>
    </source>
</evidence>
<feature type="transmembrane region" description="Helical" evidence="2">
    <location>
        <begin position="94"/>
        <end position="115"/>
    </location>
</feature>
<dbReference type="AlphaFoldDB" id="A0A0S7BK24"/>
<evidence type="ECO:0000313" key="4">
    <source>
        <dbReference type="Proteomes" id="UP000055060"/>
    </source>
</evidence>
<feature type="transmembrane region" description="Helical" evidence="2">
    <location>
        <begin position="61"/>
        <end position="82"/>
    </location>
</feature>
<keyword evidence="2" id="KW-0812">Transmembrane</keyword>
<reference evidence="3" key="1">
    <citation type="submission" date="2015-07" db="EMBL/GenBank/DDBJ databases">
        <title>Draft Genome Sequences of Anaerolinea thermolimosa IMO-1, Bellilinea caldifistulae GOMI-1, Leptolinea tardivitalis YMTK-2, Levilinea saccharolytica KIBI-1,Longilinea arvoryzae KOME-1, Previously Described as Members of the Anaerolineaceae (Chloroflexi).</title>
        <authorList>
            <person name="Sekiguchi Y."/>
            <person name="Ohashi A."/>
            <person name="Matsuura N."/>
            <person name="Tourlousse M.D."/>
        </authorList>
    </citation>
    <scope>NUCLEOTIDE SEQUENCE [LARGE SCALE GENOMIC DNA]</scope>
    <source>
        <strain evidence="3">KOME-1</strain>
    </source>
</reference>
<dbReference type="EMBL" id="DF967972">
    <property type="protein sequence ID" value="GAP14963.1"/>
    <property type="molecule type" value="Genomic_DNA"/>
</dbReference>
<dbReference type="Proteomes" id="UP000055060">
    <property type="component" value="Unassembled WGS sequence"/>
</dbReference>
<feature type="transmembrane region" description="Helical" evidence="2">
    <location>
        <begin position="21"/>
        <end position="41"/>
    </location>
</feature>
<proteinExistence type="predicted"/>
<feature type="region of interest" description="Disordered" evidence="1">
    <location>
        <begin position="181"/>
        <end position="259"/>
    </location>
</feature>
<feature type="transmembrane region" description="Helical" evidence="2">
    <location>
        <begin position="135"/>
        <end position="154"/>
    </location>
</feature>
<feature type="compositionally biased region" description="Polar residues" evidence="1">
    <location>
        <begin position="195"/>
        <end position="204"/>
    </location>
</feature>
<feature type="compositionally biased region" description="Polar residues" evidence="1">
    <location>
        <begin position="242"/>
        <end position="259"/>
    </location>
</feature>
<name>A0A0S7BK24_9CHLR</name>
<evidence type="ECO:0000256" key="1">
    <source>
        <dbReference type="SAM" id="MobiDB-lite"/>
    </source>
</evidence>
<keyword evidence="4" id="KW-1185">Reference proteome</keyword>
<evidence type="ECO:0000256" key="2">
    <source>
        <dbReference type="SAM" id="Phobius"/>
    </source>
</evidence>